<evidence type="ECO:0000313" key="2">
    <source>
        <dbReference type="EMBL" id="KAF6496012.1"/>
    </source>
</evidence>
<reference evidence="2 3" key="1">
    <citation type="journal article" date="2020" name="Nature">
        <title>Six reference-quality genomes reveal evolution of bat adaptations.</title>
        <authorList>
            <person name="Jebb D."/>
            <person name="Huang Z."/>
            <person name="Pippel M."/>
            <person name="Hughes G.M."/>
            <person name="Lavrichenko K."/>
            <person name="Devanna P."/>
            <person name="Winkler S."/>
            <person name="Jermiin L.S."/>
            <person name="Skirmuntt E.C."/>
            <person name="Katzourakis A."/>
            <person name="Burkitt-Gray L."/>
            <person name="Ray D.A."/>
            <person name="Sullivan K.A.M."/>
            <person name="Roscito J.G."/>
            <person name="Kirilenko B.M."/>
            <person name="Davalos L.M."/>
            <person name="Corthals A.P."/>
            <person name="Power M.L."/>
            <person name="Jones G."/>
            <person name="Ransome R.D."/>
            <person name="Dechmann D.K.N."/>
            <person name="Locatelli A.G."/>
            <person name="Puechmaille S.J."/>
            <person name="Fedrigo O."/>
            <person name="Jarvis E.D."/>
            <person name="Hiller M."/>
            <person name="Vernes S.C."/>
            <person name="Myers E.W."/>
            <person name="Teeling E.C."/>
        </authorList>
    </citation>
    <scope>NUCLEOTIDE SEQUENCE [LARGE SCALE GENOMIC DNA]</scope>
    <source>
        <strain evidence="2">MRouAeg1</strain>
        <tissue evidence="2">Muscle</tissue>
    </source>
</reference>
<evidence type="ECO:0000313" key="3">
    <source>
        <dbReference type="Proteomes" id="UP000593571"/>
    </source>
</evidence>
<gene>
    <name evidence="2" type="ORF">HJG63_010277</name>
</gene>
<dbReference type="AlphaFoldDB" id="A0A7J8JIV0"/>
<dbReference type="EMBL" id="JACASE010000002">
    <property type="protein sequence ID" value="KAF6496012.1"/>
    <property type="molecule type" value="Genomic_DNA"/>
</dbReference>
<proteinExistence type="predicted"/>
<name>A0A7J8JIV0_ROUAE</name>
<keyword evidence="3" id="KW-1185">Reference proteome</keyword>
<dbReference type="Proteomes" id="UP000593571">
    <property type="component" value="Unassembled WGS sequence"/>
</dbReference>
<organism evidence="2 3">
    <name type="scientific">Rousettus aegyptiacus</name>
    <name type="common">Egyptian fruit bat</name>
    <name type="synonym">Pteropus aegyptiacus</name>
    <dbReference type="NCBI Taxonomy" id="9407"/>
    <lineage>
        <taxon>Eukaryota</taxon>
        <taxon>Metazoa</taxon>
        <taxon>Chordata</taxon>
        <taxon>Craniata</taxon>
        <taxon>Vertebrata</taxon>
        <taxon>Euteleostomi</taxon>
        <taxon>Mammalia</taxon>
        <taxon>Eutheria</taxon>
        <taxon>Laurasiatheria</taxon>
        <taxon>Chiroptera</taxon>
        <taxon>Yinpterochiroptera</taxon>
        <taxon>Pteropodoidea</taxon>
        <taxon>Pteropodidae</taxon>
        <taxon>Rousettinae</taxon>
        <taxon>Rousettus</taxon>
    </lineage>
</organism>
<sequence length="134" mass="14806">MWVAELRGLGCADSLNSALVHSPLRNCQRRGFPRGGHSIQPLHTPRAPAAAPPPPHKMAAPIEETAAASSAPFCGRREICQHGIPPLRTQPSFEILLKGWRRGDLIRQEMSATSRTSTLFYSSFSRRKRQKPQG</sequence>
<protein>
    <submittedName>
        <fullName evidence="2">Uncharacterized protein</fullName>
    </submittedName>
</protein>
<accession>A0A7J8JIV0</accession>
<feature type="region of interest" description="Disordered" evidence="1">
    <location>
        <begin position="33"/>
        <end position="58"/>
    </location>
</feature>
<comment type="caution">
    <text evidence="2">The sequence shown here is derived from an EMBL/GenBank/DDBJ whole genome shotgun (WGS) entry which is preliminary data.</text>
</comment>
<evidence type="ECO:0000256" key="1">
    <source>
        <dbReference type="SAM" id="MobiDB-lite"/>
    </source>
</evidence>